<accession>A0A1H7ZZT9</accession>
<dbReference type="SUPFAM" id="SSF56601">
    <property type="entry name" value="beta-lactamase/transpeptidase-like"/>
    <property type="match status" value="1"/>
</dbReference>
<evidence type="ECO:0000259" key="1">
    <source>
        <dbReference type="Pfam" id="PF00144"/>
    </source>
</evidence>
<feature type="domain" description="Beta-lactamase-related" evidence="1">
    <location>
        <begin position="19"/>
        <end position="336"/>
    </location>
</feature>
<dbReference type="PANTHER" id="PTHR43283:SF3">
    <property type="entry name" value="BETA-LACTAMASE FAMILY PROTEIN (AFU_ORTHOLOGUE AFUA_5G07500)"/>
    <property type="match status" value="1"/>
</dbReference>
<evidence type="ECO:0000313" key="2">
    <source>
        <dbReference type="EMBL" id="SEM63029.1"/>
    </source>
</evidence>
<dbReference type="OrthoDB" id="262125at2"/>
<evidence type="ECO:0000313" key="3">
    <source>
        <dbReference type="Proteomes" id="UP000198953"/>
    </source>
</evidence>
<dbReference type="InterPro" id="IPR050789">
    <property type="entry name" value="Diverse_Enzym_Activities"/>
</dbReference>
<protein>
    <submittedName>
        <fullName evidence="2">CubicO group peptidase, beta-lactamase class C family</fullName>
    </submittedName>
</protein>
<gene>
    <name evidence="2" type="ORF">SAMN05660976_05667</name>
</gene>
<proteinExistence type="predicted"/>
<dbReference type="RefSeq" id="WP_091103724.1">
    <property type="nucleotide sequence ID" value="NZ_FOBF01000015.1"/>
</dbReference>
<dbReference type="InterPro" id="IPR012338">
    <property type="entry name" value="Beta-lactam/transpept-like"/>
</dbReference>
<name>A0A1H7ZZT9_9ACTN</name>
<dbReference type="Pfam" id="PF00144">
    <property type="entry name" value="Beta-lactamase"/>
    <property type="match status" value="1"/>
</dbReference>
<dbReference type="EMBL" id="FOBF01000015">
    <property type="protein sequence ID" value="SEM63029.1"/>
    <property type="molecule type" value="Genomic_DNA"/>
</dbReference>
<dbReference type="AlphaFoldDB" id="A0A1H7ZZT9"/>
<sequence>MSALGHFDHLDHLDRLADRLPELLAANDVPGAGLAVLAGDEIIEHAAGVLNTDTGVAATTDSIFQIGSITKVWTATLAMQLVDEGRLDLDAPVREYLPGFRLRDDTAARTVTVRQLATHTGGFDGDVVAPAEWGDQALGAFVDALGDVGQIFPPGLMFSYSNLGYVVLGRLVEVLRGLPYDQCLRERLLAPLGIKHAAPTPWEAVMRRAAVGHVAGRPAPYYAPGRIEAPAGSVLAMRARDLLTFVRMHLRDGLAGDGTRVLSQAGARLMRSPQVEQPDLGFTGNTRGLGWALYGWPGGPVIGHDGGTLGQNAYLRVVPERGIAVALLTNGGHPARVYEEVVGGVLAGLAEVTPPPRPSPAADPRVRDAWRYTGVYANHLAETTVEQDASGRLWMTIKPIGAATALLGAPEPVELLAFRGDTLLTAGEHTAVAFLGDDGQGRAQYGHAGRAVRRVA</sequence>
<dbReference type="Proteomes" id="UP000198953">
    <property type="component" value="Unassembled WGS sequence"/>
</dbReference>
<organism evidence="2 3">
    <name type="scientific">Nonomuraea pusilla</name>
    <dbReference type="NCBI Taxonomy" id="46177"/>
    <lineage>
        <taxon>Bacteria</taxon>
        <taxon>Bacillati</taxon>
        <taxon>Actinomycetota</taxon>
        <taxon>Actinomycetes</taxon>
        <taxon>Streptosporangiales</taxon>
        <taxon>Streptosporangiaceae</taxon>
        <taxon>Nonomuraea</taxon>
    </lineage>
</organism>
<reference evidence="2 3" key="1">
    <citation type="submission" date="2016-10" db="EMBL/GenBank/DDBJ databases">
        <authorList>
            <person name="de Groot N.N."/>
        </authorList>
    </citation>
    <scope>NUCLEOTIDE SEQUENCE [LARGE SCALE GENOMIC DNA]</scope>
    <source>
        <strain evidence="2 3">DSM 43357</strain>
    </source>
</reference>
<dbReference type="PANTHER" id="PTHR43283">
    <property type="entry name" value="BETA-LACTAMASE-RELATED"/>
    <property type="match status" value="1"/>
</dbReference>
<keyword evidence="3" id="KW-1185">Reference proteome</keyword>
<dbReference type="STRING" id="46177.SAMN05660976_05667"/>
<dbReference type="Gene3D" id="3.40.710.10">
    <property type="entry name" value="DD-peptidase/beta-lactamase superfamily"/>
    <property type="match status" value="1"/>
</dbReference>
<dbReference type="InterPro" id="IPR001466">
    <property type="entry name" value="Beta-lactam-related"/>
</dbReference>